<comment type="caution">
    <text evidence="1">The sequence shown here is derived from an EMBL/GenBank/DDBJ whole genome shotgun (WGS) entry which is preliminary data.</text>
</comment>
<dbReference type="Proteomes" id="UP000242705">
    <property type="component" value="Unassembled WGS sequence"/>
</dbReference>
<proteinExistence type="predicted"/>
<accession>A0A2T2WS28</accession>
<evidence type="ECO:0000313" key="1">
    <source>
        <dbReference type="EMBL" id="PSR25045.1"/>
    </source>
</evidence>
<reference evidence="1 2" key="1">
    <citation type="journal article" date="2014" name="BMC Genomics">
        <title>Comparison of environmental and isolate Sulfobacillus genomes reveals diverse carbon, sulfur, nitrogen, and hydrogen metabolisms.</title>
        <authorList>
            <person name="Justice N.B."/>
            <person name="Norman A."/>
            <person name="Brown C.T."/>
            <person name="Singh A."/>
            <person name="Thomas B.C."/>
            <person name="Banfield J.F."/>
        </authorList>
    </citation>
    <scope>NUCLEOTIDE SEQUENCE [LARGE SCALE GENOMIC DNA]</scope>
    <source>
        <strain evidence="1">AMDSBA5</strain>
    </source>
</reference>
<name>A0A2T2WS28_SULTH</name>
<protein>
    <submittedName>
        <fullName evidence="1">Uncharacterized protein</fullName>
    </submittedName>
</protein>
<sequence>MILPLFQSSLIIFYATMTIRQTHVRIEDEIKNIALLELMQSLGRSQAASHGFFRGLLNLSHWLSHL</sequence>
<gene>
    <name evidence="1" type="ORF">C7B47_13270</name>
</gene>
<organism evidence="1 2">
    <name type="scientific">Sulfobacillus thermosulfidooxidans</name>
    <dbReference type="NCBI Taxonomy" id="28034"/>
    <lineage>
        <taxon>Bacteria</taxon>
        <taxon>Bacillati</taxon>
        <taxon>Bacillota</taxon>
        <taxon>Clostridia</taxon>
        <taxon>Eubacteriales</taxon>
        <taxon>Clostridiales Family XVII. Incertae Sedis</taxon>
        <taxon>Sulfobacillus</taxon>
    </lineage>
</organism>
<evidence type="ECO:0000313" key="2">
    <source>
        <dbReference type="Proteomes" id="UP000242705"/>
    </source>
</evidence>
<dbReference type="EMBL" id="PXYX01000037">
    <property type="protein sequence ID" value="PSR25045.1"/>
    <property type="molecule type" value="Genomic_DNA"/>
</dbReference>
<dbReference type="AlphaFoldDB" id="A0A2T2WS28"/>